<evidence type="ECO:0000313" key="2">
    <source>
        <dbReference type="Proteomes" id="UP000305067"/>
    </source>
</evidence>
<sequence length="236" mass="25965">MPNNRRERRSLAGIEYAPTRQNAVASTSSTSSSWNFWARPTPRFVPVACNHSDSQQNHTHDERLKWSVGWSTVPVNGSEAGDEDGKMMMRHTTQYGAWVEFRFNGSAIEVLAPPTAPHHTMYVVLDHDAAPDGACSSPCRWRATGLGRTEHTIRIENFYEGKELGRPLDLSGFSYVPFFSLWIGLTWADDDGDGVVESTPTAPLSSGLLSPHPQPPCSSSLRFWGACMGFSCMSGG</sequence>
<dbReference type="Gene3D" id="2.60.120.260">
    <property type="entry name" value="Galactose-binding domain-like"/>
    <property type="match status" value="1"/>
</dbReference>
<dbReference type="AlphaFoldDB" id="A0A5C3Q0F3"/>
<dbReference type="EMBL" id="ML178895">
    <property type="protein sequence ID" value="TFK95281.1"/>
    <property type="molecule type" value="Genomic_DNA"/>
</dbReference>
<protein>
    <submittedName>
        <fullName evidence="1">Uncharacterized protein</fullName>
    </submittedName>
</protein>
<reference evidence="1 2" key="1">
    <citation type="journal article" date="2019" name="Nat. Ecol. Evol.">
        <title>Megaphylogeny resolves global patterns of mushroom evolution.</title>
        <authorList>
            <person name="Varga T."/>
            <person name="Krizsan K."/>
            <person name="Foldi C."/>
            <person name="Dima B."/>
            <person name="Sanchez-Garcia M."/>
            <person name="Sanchez-Ramirez S."/>
            <person name="Szollosi G.J."/>
            <person name="Szarkandi J.G."/>
            <person name="Papp V."/>
            <person name="Albert L."/>
            <person name="Andreopoulos W."/>
            <person name="Angelini C."/>
            <person name="Antonin V."/>
            <person name="Barry K.W."/>
            <person name="Bougher N.L."/>
            <person name="Buchanan P."/>
            <person name="Buyck B."/>
            <person name="Bense V."/>
            <person name="Catcheside P."/>
            <person name="Chovatia M."/>
            <person name="Cooper J."/>
            <person name="Damon W."/>
            <person name="Desjardin D."/>
            <person name="Finy P."/>
            <person name="Geml J."/>
            <person name="Haridas S."/>
            <person name="Hughes K."/>
            <person name="Justo A."/>
            <person name="Karasinski D."/>
            <person name="Kautmanova I."/>
            <person name="Kiss B."/>
            <person name="Kocsube S."/>
            <person name="Kotiranta H."/>
            <person name="LaButti K.M."/>
            <person name="Lechner B.E."/>
            <person name="Liimatainen K."/>
            <person name="Lipzen A."/>
            <person name="Lukacs Z."/>
            <person name="Mihaltcheva S."/>
            <person name="Morgado L.N."/>
            <person name="Niskanen T."/>
            <person name="Noordeloos M.E."/>
            <person name="Ohm R.A."/>
            <person name="Ortiz-Santana B."/>
            <person name="Ovrebo C."/>
            <person name="Racz N."/>
            <person name="Riley R."/>
            <person name="Savchenko A."/>
            <person name="Shiryaev A."/>
            <person name="Soop K."/>
            <person name="Spirin V."/>
            <person name="Szebenyi C."/>
            <person name="Tomsovsky M."/>
            <person name="Tulloss R.E."/>
            <person name="Uehling J."/>
            <person name="Grigoriev I.V."/>
            <person name="Vagvolgyi C."/>
            <person name="Papp T."/>
            <person name="Martin F.M."/>
            <person name="Miettinen O."/>
            <person name="Hibbett D.S."/>
            <person name="Nagy L.G."/>
        </authorList>
    </citation>
    <scope>NUCLEOTIDE SEQUENCE [LARGE SCALE GENOMIC DNA]</scope>
    <source>
        <strain evidence="1 2">CBS 309.79</strain>
    </source>
</reference>
<keyword evidence="2" id="KW-1185">Reference proteome</keyword>
<dbReference type="Proteomes" id="UP000305067">
    <property type="component" value="Unassembled WGS sequence"/>
</dbReference>
<evidence type="ECO:0000313" key="1">
    <source>
        <dbReference type="EMBL" id="TFK95281.1"/>
    </source>
</evidence>
<organism evidence="1 2">
    <name type="scientific">Pterulicium gracile</name>
    <dbReference type="NCBI Taxonomy" id="1884261"/>
    <lineage>
        <taxon>Eukaryota</taxon>
        <taxon>Fungi</taxon>
        <taxon>Dikarya</taxon>
        <taxon>Basidiomycota</taxon>
        <taxon>Agaricomycotina</taxon>
        <taxon>Agaricomycetes</taxon>
        <taxon>Agaricomycetidae</taxon>
        <taxon>Agaricales</taxon>
        <taxon>Pleurotineae</taxon>
        <taxon>Pterulaceae</taxon>
        <taxon>Pterulicium</taxon>
    </lineage>
</organism>
<proteinExistence type="predicted"/>
<accession>A0A5C3Q0F3</accession>
<name>A0A5C3Q0F3_9AGAR</name>
<gene>
    <name evidence="1" type="ORF">BDV98DRAFT_420858</name>
</gene>